<dbReference type="InterPro" id="IPR050929">
    <property type="entry name" value="PFKA"/>
</dbReference>
<dbReference type="GO" id="GO:0006511">
    <property type="term" value="P:ubiquitin-dependent protein catabolic process"/>
    <property type="evidence" value="ECO:0007669"/>
    <property type="project" value="InterPro"/>
</dbReference>
<organism evidence="5 6">
    <name type="scientific">Kingdonia uniflora</name>
    <dbReference type="NCBI Taxonomy" id="39325"/>
    <lineage>
        <taxon>Eukaryota</taxon>
        <taxon>Viridiplantae</taxon>
        <taxon>Streptophyta</taxon>
        <taxon>Embryophyta</taxon>
        <taxon>Tracheophyta</taxon>
        <taxon>Spermatophyta</taxon>
        <taxon>Magnoliopsida</taxon>
        <taxon>Ranunculales</taxon>
        <taxon>Circaeasteraceae</taxon>
        <taxon>Kingdonia</taxon>
    </lineage>
</organism>
<keyword evidence="1" id="KW-0021">Allosteric enzyme</keyword>
<dbReference type="Gene3D" id="3.40.50.450">
    <property type="match status" value="1"/>
</dbReference>
<dbReference type="SUPFAM" id="SSF53784">
    <property type="entry name" value="Phosphofructokinase"/>
    <property type="match status" value="1"/>
</dbReference>
<reference evidence="5 6" key="1">
    <citation type="journal article" date="2020" name="IScience">
        <title>Genome Sequencing of the Endangered Kingdonia uniflora (Circaeasteraceae, Ranunculales) Reveals Potential Mechanisms of Evolutionary Specialization.</title>
        <authorList>
            <person name="Sun Y."/>
            <person name="Deng T."/>
            <person name="Zhang A."/>
            <person name="Moore M.J."/>
            <person name="Landis J.B."/>
            <person name="Lin N."/>
            <person name="Zhang H."/>
            <person name="Zhang X."/>
            <person name="Huang J."/>
            <person name="Zhang X."/>
            <person name="Sun H."/>
            <person name="Wang H."/>
        </authorList>
    </citation>
    <scope>NUCLEOTIDE SEQUENCE [LARGE SCALE GENOMIC DNA]</scope>
    <source>
        <strain evidence="5">TB1705</strain>
        <tissue evidence="5">Leaf</tissue>
    </source>
</reference>
<dbReference type="InterPro" id="IPR036317">
    <property type="entry name" value="Cullin_homology_sf"/>
</dbReference>
<dbReference type="EMBL" id="JACGCM010002226">
    <property type="protein sequence ID" value="KAF6142908.1"/>
    <property type="molecule type" value="Genomic_DNA"/>
</dbReference>
<evidence type="ECO:0000256" key="1">
    <source>
        <dbReference type="ARBA" id="ARBA00022533"/>
    </source>
</evidence>
<dbReference type="InterPro" id="IPR035966">
    <property type="entry name" value="PKF_sf"/>
</dbReference>
<sequence>MHRIKSQNSIIREEAFALDDVPQLTDFLPNLPTYPNPLQNSPAYAIVKQQFVDPKDVVSQKIITQKNSAKGVHFRRAGPQKKVYFKSDDVRTCIVTCSGLCPGINIVIREIVCGLNYMHGVDDVLWIEGGYKGFYSRNTITLTPKFVNDIHKRRVLKKAKDEVGIVLGKSQALLKKEDAERVLLHKLIELSINYLPNLYFVRQCFDDHHFNRKAIHYASEVFFTINISRSSIAELLTSMCDDILKKDHLTRIMSSKLMDREDEIFTDEERQAIDKVVMIVSLLSDIDDFIEFYSHELARRLLEKKNGDPREIYVLEMIT</sequence>
<dbReference type="OrthoDB" id="537915at2759"/>
<dbReference type="GO" id="GO:0031625">
    <property type="term" value="F:ubiquitin protein ligase binding"/>
    <property type="evidence" value="ECO:0007669"/>
    <property type="project" value="InterPro"/>
</dbReference>
<dbReference type="SUPFAM" id="SSF75632">
    <property type="entry name" value="Cullin homology domain"/>
    <property type="match status" value="1"/>
</dbReference>
<name>A0A7J7LK56_9MAGN</name>
<feature type="domain" description="Cullin family profile" evidence="4">
    <location>
        <begin position="231"/>
        <end position="319"/>
    </location>
</feature>
<dbReference type="Proteomes" id="UP000541444">
    <property type="component" value="Unassembled WGS sequence"/>
</dbReference>
<evidence type="ECO:0000256" key="3">
    <source>
        <dbReference type="RuleBase" id="RU003829"/>
    </source>
</evidence>
<proteinExistence type="inferred from homology"/>
<accession>A0A7J7LK56</accession>
<protein>
    <recommendedName>
        <fullName evidence="4">Cullin family profile domain-containing protein</fullName>
    </recommendedName>
</protein>
<evidence type="ECO:0000313" key="6">
    <source>
        <dbReference type="Proteomes" id="UP000541444"/>
    </source>
</evidence>
<gene>
    <name evidence="5" type="ORF">GIB67_003864</name>
</gene>
<dbReference type="PANTHER" id="PTHR45770">
    <property type="entry name" value="ATP-DEPENDENT 6-PHOSPHOFRUCTOKINASE 1"/>
    <property type="match status" value="1"/>
</dbReference>
<keyword evidence="6" id="KW-1185">Reference proteome</keyword>
<dbReference type="InterPro" id="IPR016158">
    <property type="entry name" value="Cullin_homology"/>
</dbReference>
<dbReference type="InterPro" id="IPR001373">
    <property type="entry name" value="Cullin_N"/>
</dbReference>
<evidence type="ECO:0000313" key="5">
    <source>
        <dbReference type="EMBL" id="KAF6142908.1"/>
    </source>
</evidence>
<evidence type="ECO:0000259" key="4">
    <source>
        <dbReference type="PROSITE" id="PS50069"/>
    </source>
</evidence>
<dbReference type="Pfam" id="PF00888">
    <property type="entry name" value="Cullin"/>
    <property type="match status" value="1"/>
</dbReference>
<dbReference type="Gene3D" id="1.20.1310.10">
    <property type="entry name" value="Cullin Repeats"/>
    <property type="match status" value="1"/>
</dbReference>
<comment type="similarity">
    <text evidence="2 3">Belongs to the cullin family.</text>
</comment>
<comment type="caution">
    <text evidence="5">The sequence shown here is derived from an EMBL/GenBank/DDBJ whole genome shotgun (WGS) entry which is preliminary data.</text>
</comment>
<dbReference type="AlphaFoldDB" id="A0A7J7LK56"/>
<dbReference type="GO" id="GO:0003872">
    <property type="term" value="F:6-phosphofructokinase activity"/>
    <property type="evidence" value="ECO:0007669"/>
    <property type="project" value="InterPro"/>
</dbReference>
<evidence type="ECO:0000256" key="2">
    <source>
        <dbReference type="PROSITE-ProRule" id="PRU00330"/>
    </source>
</evidence>
<dbReference type="PROSITE" id="PS50069">
    <property type="entry name" value="CULLIN_2"/>
    <property type="match status" value="1"/>
</dbReference>